<dbReference type="Pfam" id="PF13518">
    <property type="entry name" value="HTH_28"/>
    <property type="match status" value="1"/>
</dbReference>
<evidence type="ECO:0000313" key="3">
    <source>
        <dbReference type="EMBL" id="MBA2870464.1"/>
    </source>
</evidence>
<dbReference type="SUPFAM" id="SSF46689">
    <property type="entry name" value="Homeodomain-like"/>
    <property type="match status" value="1"/>
</dbReference>
<evidence type="ECO:0000313" key="4">
    <source>
        <dbReference type="Proteomes" id="UP000580891"/>
    </source>
</evidence>
<name>A0A7V9YXW6_9BACL</name>
<dbReference type="PANTHER" id="PTHR33795">
    <property type="entry name" value="INSERTION ELEMENT IS150 PROTEIN INSJ"/>
    <property type="match status" value="1"/>
</dbReference>
<evidence type="ECO:0000256" key="1">
    <source>
        <dbReference type="ARBA" id="ARBA00038232"/>
    </source>
</evidence>
<evidence type="ECO:0000259" key="2">
    <source>
        <dbReference type="Pfam" id="PF13518"/>
    </source>
</evidence>
<reference evidence="3 4" key="1">
    <citation type="submission" date="2020-07" db="EMBL/GenBank/DDBJ databases">
        <title>Genomic Encyclopedia of Type Strains, Phase IV (KMG-IV): sequencing the most valuable type-strain genomes for metagenomic binning, comparative biology and taxonomic classification.</title>
        <authorList>
            <person name="Goeker M."/>
        </authorList>
    </citation>
    <scope>NUCLEOTIDE SEQUENCE [LARGE SCALE GENOMIC DNA]</scope>
    <source>
        <strain evidence="3 4">DSM 25220</strain>
    </source>
</reference>
<accession>A0A7V9YXW6</accession>
<dbReference type="InterPro" id="IPR055247">
    <property type="entry name" value="InsJ-like_HTH"/>
</dbReference>
<dbReference type="EMBL" id="JACDUU010000001">
    <property type="protein sequence ID" value="MBA2870464.1"/>
    <property type="molecule type" value="Genomic_DNA"/>
</dbReference>
<comment type="caution">
    <text evidence="3">The sequence shown here is derived from an EMBL/GenBank/DDBJ whole genome shotgun (WGS) entry which is preliminary data.</text>
</comment>
<gene>
    <name evidence="3" type="ORF">HNQ85_000722</name>
</gene>
<dbReference type="InterPro" id="IPR009057">
    <property type="entry name" value="Homeodomain-like_sf"/>
</dbReference>
<comment type="similarity">
    <text evidence="1">Belongs to the IS150/IS1296 orfA family.</text>
</comment>
<organism evidence="3 4">
    <name type="scientific">[Anoxybacillus] calidus</name>
    <dbReference type="NCBI Taxonomy" id="575178"/>
    <lineage>
        <taxon>Bacteria</taxon>
        <taxon>Bacillati</taxon>
        <taxon>Bacillota</taxon>
        <taxon>Bacilli</taxon>
        <taxon>Bacillales</taxon>
        <taxon>Anoxybacillaceae</taxon>
        <taxon>Paranoxybacillus</taxon>
    </lineage>
</organism>
<sequence>MAKKGQTFQSYTEEFKLQAIHLYENGGMSYQAVAKKLGIPSSTQVKVWVKKYRNGESLGDQRGKHVNKNPLVGRPQTKFNSIEEERDYLKAQVEYLKKQYPNLHGEGGFQNETDLRSSMS</sequence>
<dbReference type="Proteomes" id="UP000580891">
    <property type="component" value="Unassembled WGS sequence"/>
</dbReference>
<dbReference type="PANTHER" id="PTHR33795:SF1">
    <property type="entry name" value="INSERTION ELEMENT IS150 PROTEIN INSJ"/>
    <property type="match status" value="1"/>
</dbReference>
<dbReference type="AlphaFoldDB" id="A0A7V9YXW6"/>
<keyword evidence="4" id="KW-1185">Reference proteome</keyword>
<dbReference type="InterPro" id="IPR052057">
    <property type="entry name" value="IS150/IS1296_orfA-like"/>
</dbReference>
<feature type="domain" description="Insertion element IS150 protein InsJ-like helix-turn-helix" evidence="2">
    <location>
        <begin position="15"/>
        <end position="64"/>
    </location>
</feature>
<dbReference type="Gene3D" id="1.10.10.60">
    <property type="entry name" value="Homeodomain-like"/>
    <property type="match status" value="1"/>
</dbReference>
<proteinExistence type="inferred from homology"/>
<protein>
    <submittedName>
        <fullName evidence="3">Transposase-like protein</fullName>
    </submittedName>
</protein>